<dbReference type="InterPro" id="IPR009637">
    <property type="entry name" value="GPR107/GPR108-like"/>
</dbReference>
<name>A0AAV7YEW7_9EUKA</name>
<organism evidence="10 11">
    <name type="scientific">Anaeramoeba flamelloides</name>
    <dbReference type="NCBI Taxonomy" id="1746091"/>
    <lineage>
        <taxon>Eukaryota</taxon>
        <taxon>Metamonada</taxon>
        <taxon>Anaeramoebidae</taxon>
        <taxon>Anaeramoeba</taxon>
    </lineage>
</organism>
<gene>
    <name evidence="10" type="ORF">M0812_26037</name>
</gene>
<evidence type="ECO:0000256" key="7">
    <source>
        <dbReference type="SAM" id="Phobius"/>
    </source>
</evidence>
<evidence type="ECO:0000313" key="10">
    <source>
        <dbReference type="EMBL" id="KAJ3428401.1"/>
    </source>
</evidence>
<feature type="transmembrane region" description="Helical" evidence="7">
    <location>
        <begin position="259"/>
        <end position="278"/>
    </location>
</feature>
<protein>
    <recommendedName>
        <fullName evidence="9">GOST seven transmembrane domain-containing protein</fullName>
    </recommendedName>
</protein>
<evidence type="ECO:0000256" key="3">
    <source>
        <dbReference type="ARBA" id="ARBA00022729"/>
    </source>
</evidence>
<feature type="transmembrane region" description="Helical" evidence="7">
    <location>
        <begin position="345"/>
        <end position="365"/>
    </location>
</feature>
<feature type="transmembrane region" description="Helical" evidence="7">
    <location>
        <begin position="188"/>
        <end position="207"/>
    </location>
</feature>
<feature type="transmembrane region" description="Helical" evidence="7">
    <location>
        <begin position="219"/>
        <end position="239"/>
    </location>
</feature>
<keyword evidence="4 7" id="KW-1133">Transmembrane helix</keyword>
<comment type="caution">
    <text evidence="10">The sequence shown here is derived from an EMBL/GenBank/DDBJ whole genome shotgun (WGS) entry which is preliminary data.</text>
</comment>
<dbReference type="Pfam" id="PF06814">
    <property type="entry name" value="GOST_TM"/>
    <property type="match status" value="1"/>
</dbReference>
<evidence type="ECO:0000256" key="6">
    <source>
        <dbReference type="SAM" id="MobiDB-lite"/>
    </source>
</evidence>
<evidence type="ECO:0000256" key="8">
    <source>
        <dbReference type="SAM" id="SignalP"/>
    </source>
</evidence>
<feature type="region of interest" description="Disordered" evidence="6">
    <location>
        <begin position="465"/>
        <end position="488"/>
    </location>
</feature>
<evidence type="ECO:0000313" key="11">
    <source>
        <dbReference type="Proteomes" id="UP001146793"/>
    </source>
</evidence>
<dbReference type="GO" id="GO:0016020">
    <property type="term" value="C:membrane"/>
    <property type="evidence" value="ECO:0007669"/>
    <property type="project" value="UniProtKB-SubCell"/>
</dbReference>
<evidence type="ECO:0000256" key="4">
    <source>
        <dbReference type="ARBA" id="ARBA00022989"/>
    </source>
</evidence>
<accession>A0AAV7YEW7</accession>
<feature type="transmembrane region" description="Helical" evidence="7">
    <location>
        <begin position="284"/>
        <end position="303"/>
    </location>
</feature>
<feature type="signal peptide" evidence="8">
    <location>
        <begin position="1"/>
        <end position="22"/>
    </location>
</feature>
<comment type="subcellular location">
    <subcellularLocation>
        <location evidence="1">Membrane</location>
        <topology evidence="1">Multi-pass membrane protein</topology>
    </subcellularLocation>
</comment>
<proteinExistence type="predicted"/>
<dbReference type="EMBL" id="JANTQA010000060">
    <property type="protein sequence ID" value="KAJ3428401.1"/>
    <property type="molecule type" value="Genomic_DNA"/>
</dbReference>
<keyword evidence="5 7" id="KW-0472">Membrane</keyword>
<feature type="transmembrane region" description="Helical" evidence="7">
    <location>
        <begin position="371"/>
        <end position="389"/>
    </location>
</feature>
<keyword evidence="3 8" id="KW-0732">Signal</keyword>
<sequence>MKVGILLLITFTILFLTKPTHAIIGERSFITNSKVIAYDFYGFEKGGTIESKVEYSPEMSKIFYLVCTKDEYTNLVSRSEDNICADLTNNDLNCNTTIKLGGSPAYIDLTANKNEIFLFLMANCEQDANMDYTIEYTYLNPDGEHLSTIYQPLPKIYLTFFVIFLVMIFVWFVNWVKHRDQNIRLHKVLTIIMVFKIVTFLLWYLLWSDYSKQGEPSNIYIAITYIVSGILQLMFYLTLLYIAKGWSILRPSLKSDEKASILLVVLILVISIQIQTLFGSGTVVFLFFFVMAIAYFAILRMLFVSTAKNLDGLLIQMLLVREAGINPKTTPFYSKYHLFLNFKKYILIYVILSIFVSLTGLFLTYYPYLTILFSSIVDLIFYCGIGWTFKLQSYNELFDQPETTEQEIPQEYLEEEYRPDFGEVTKGDELKQWEKGMALPHYEIYQPVIAIENVGETGTYAIGETETNQNQDAEKHYANSSGGGGGSD</sequence>
<dbReference type="PANTHER" id="PTHR21229">
    <property type="entry name" value="LUNG SEVEN TRANSMEMBRANE RECEPTOR"/>
    <property type="match status" value="1"/>
</dbReference>
<keyword evidence="2 7" id="KW-0812">Transmembrane</keyword>
<evidence type="ECO:0000256" key="2">
    <source>
        <dbReference type="ARBA" id="ARBA00022692"/>
    </source>
</evidence>
<evidence type="ECO:0000256" key="1">
    <source>
        <dbReference type="ARBA" id="ARBA00004141"/>
    </source>
</evidence>
<evidence type="ECO:0000259" key="9">
    <source>
        <dbReference type="Pfam" id="PF06814"/>
    </source>
</evidence>
<feature type="domain" description="GOST seven transmembrane" evidence="9">
    <location>
        <begin position="152"/>
        <end position="356"/>
    </location>
</feature>
<dbReference type="AlphaFoldDB" id="A0AAV7YEW7"/>
<dbReference type="GO" id="GO:0005794">
    <property type="term" value="C:Golgi apparatus"/>
    <property type="evidence" value="ECO:0007669"/>
    <property type="project" value="TreeGrafter"/>
</dbReference>
<feature type="transmembrane region" description="Helical" evidence="7">
    <location>
        <begin position="156"/>
        <end position="176"/>
    </location>
</feature>
<evidence type="ECO:0000256" key="5">
    <source>
        <dbReference type="ARBA" id="ARBA00023136"/>
    </source>
</evidence>
<dbReference type="InterPro" id="IPR053937">
    <property type="entry name" value="GOST_TM"/>
</dbReference>
<feature type="chain" id="PRO_5043933548" description="GOST seven transmembrane domain-containing protein" evidence="8">
    <location>
        <begin position="23"/>
        <end position="488"/>
    </location>
</feature>
<reference evidence="10" key="1">
    <citation type="submission" date="2022-08" db="EMBL/GenBank/DDBJ databases">
        <title>Novel sulphate-reducing endosymbionts in the free-living metamonad Anaeramoeba.</title>
        <authorList>
            <person name="Jerlstrom-Hultqvist J."/>
            <person name="Cepicka I."/>
            <person name="Gallot-Lavallee L."/>
            <person name="Salas-Leiva D."/>
            <person name="Curtis B.A."/>
            <person name="Zahonova K."/>
            <person name="Pipaliya S."/>
            <person name="Dacks J."/>
            <person name="Roger A.J."/>
        </authorList>
    </citation>
    <scope>NUCLEOTIDE SEQUENCE</scope>
    <source>
        <strain evidence="10">Busselton2</strain>
    </source>
</reference>
<dbReference type="Proteomes" id="UP001146793">
    <property type="component" value="Unassembled WGS sequence"/>
</dbReference>